<evidence type="ECO:0000256" key="2">
    <source>
        <dbReference type="ARBA" id="ARBA00022692"/>
    </source>
</evidence>
<dbReference type="InterPro" id="IPR039952">
    <property type="entry name" value="Aex-2"/>
</dbReference>
<dbReference type="GO" id="GO:0008188">
    <property type="term" value="F:neuropeptide receptor activity"/>
    <property type="evidence" value="ECO:0007669"/>
    <property type="project" value="InterPro"/>
</dbReference>
<dbReference type="PROSITE" id="PS50262">
    <property type="entry name" value="G_PROTEIN_RECEP_F1_2"/>
    <property type="match status" value="1"/>
</dbReference>
<dbReference type="CDD" id="cd00637">
    <property type="entry name" value="7tm_classA_rhodopsin-like"/>
    <property type="match status" value="1"/>
</dbReference>
<name>A0A914XC15_9BILA</name>
<dbReference type="PANTHER" id="PTHR21643">
    <property type="entry name" value="G-PROTEIN COUPLED RECEPTORS FAMILY 1 PROFILE DOMAIN-CONTAINING PROTEIN-RELATED"/>
    <property type="match status" value="1"/>
</dbReference>
<protein>
    <submittedName>
        <fullName evidence="8">G-protein coupled receptors family 1 profile domain-containing protein</fullName>
    </submittedName>
</protein>
<dbReference type="SUPFAM" id="SSF81321">
    <property type="entry name" value="Family A G protein-coupled receptor-like"/>
    <property type="match status" value="1"/>
</dbReference>
<sequence>MDDVDGLATPNESILLPADDTVYQHDATGCFESTVFERFQFVADNVMFMMSLAATVFNVAVVLCAIKLFRKGGDTVHLFIISMTLGDLILTTFCIPNEFLMRKSDFFKQTELCSVRHFGNWLGLAASGLSLTMLNVDKLIFFQWPLSYDRAMSSMRAGLFCIAIWLLAFSYVSYVWYAGVVWIEHDCSLQLTKGIVIPFYELFIFFFCILPVTSSLFVSIYLY</sequence>
<feature type="domain" description="G-protein coupled receptors family 1 profile" evidence="6">
    <location>
        <begin position="57"/>
        <end position="223"/>
    </location>
</feature>
<keyword evidence="2 5" id="KW-0812">Transmembrane</keyword>
<dbReference type="InterPro" id="IPR000276">
    <property type="entry name" value="GPCR_Rhodpsn"/>
</dbReference>
<reference evidence="8" key="1">
    <citation type="submission" date="2022-11" db="UniProtKB">
        <authorList>
            <consortium name="WormBaseParasite"/>
        </authorList>
    </citation>
    <scope>IDENTIFICATION</scope>
</reference>
<feature type="transmembrane region" description="Helical" evidence="5">
    <location>
        <begin position="197"/>
        <end position="222"/>
    </location>
</feature>
<evidence type="ECO:0000256" key="5">
    <source>
        <dbReference type="SAM" id="Phobius"/>
    </source>
</evidence>
<keyword evidence="3 5" id="KW-1133">Transmembrane helix</keyword>
<keyword evidence="7" id="KW-1185">Reference proteome</keyword>
<organism evidence="7 8">
    <name type="scientific">Plectus sambesii</name>
    <dbReference type="NCBI Taxonomy" id="2011161"/>
    <lineage>
        <taxon>Eukaryota</taxon>
        <taxon>Metazoa</taxon>
        <taxon>Ecdysozoa</taxon>
        <taxon>Nematoda</taxon>
        <taxon>Chromadorea</taxon>
        <taxon>Plectida</taxon>
        <taxon>Plectina</taxon>
        <taxon>Plectoidea</taxon>
        <taxon>Plectidae</taxon>
        <taxon>Plectus</taxon>
    </lineage>
</organism>
<feature type="transmembrane region" description="Helical" evidence="5">
    <location>
        <begin position="157"/>
        <end position="177"/>
    </location>
</feature>
<evidence type="ECO:0000313" key="7">
    <source>
        <dbReference type="Proteomes" id="UP000887566"/>
    </source>
</evidence>
<evidence type="ECO:0000256" key="4">
    <source>
        <dbReference type="ARBA" id="ARBA00023136"/>
    </source>
</evidence>
<comment type="subcellular location">
    <subcellularLocation>
        <location evidence="1">Membrane</location>
    </subcellularLocation>
</comment>
<dbReference type="Pfam" id="PF00001">
    <property type="entry name" value="7tm_1"/>
    <property type="match status" value="1"/>
</dbReference>
<evidence type="ECO:0000256" key="3">
    <source>
        <dbReference type="ARBA" id="ARBA00022989"/>
    </source>
</evidence>
<dbReference type="AlphaFoldDB" id="A0A914XC15"/>
<dbReference type="WBParaSite" id="PSAMB.scaffold7771size7136.g30529.t1">
    <property type="protein sequence ID" value="PSAMB.scaffold7771size7136.g30529.t1"/>
    <property type="gene ID" value="PSAMB.scaffold7771size7136.g30529"/>
</dbReference>
<proteinExistence type="predicted"/>
<dbReference type="Gene3D" id="1.20.1070.10">
    <property type="entry name" value="Rhodopsin 7-helix transmembrane proteins"/>
    <property type="match status" value="1"/>
</dbReference>
<keyword evidence="4 5" id="KW-0472">Membrane</keyword>
<accession>A0A914XC15</accession>
<feature type="transmembrane region" description="Helical" evidence="5">
    <location>
        <begin position="118"/>
        <end position="136"/>
    </location>
</feature>
<evidence type="ECO:0000256" key="1">
    <source>
        <dbReference type="ARBA" id="ARBA00004370"/>
    </source>
</evidence>
<dbReference type="Proteomes" id="UP000887566">
    <property type="component" value="Unplaced"/>
</dbReference>
<evidence type="ECO:0000259" key="6">
    <source>
        <dbReference type="PROSITE" id="PS50262"/>
    </source>
</evidence>
<dbReference type="InterPro" id="IPR017452">
    <property type="entry name" value="GPCR_Rhodpsn_7TM"/>
</dbReference>
<dbReference type="PANTHER" id="PTHR21643:SF3">
    <property type="entry name" value="G-PROTEIN COUPLED RECEPTORS FAMILY 1 PROFILE DOMAIN-CONTAINING PROTEIN"/>
    <property type="match status" value="1"/>
</dbReference>
<evidence type="ECO:0000313" key="8">
    <source>
        <dbReference type="WBParaSite" id="PSAMB.scaffold7771size7136.g30529.t1"/>
    </source>
</evidence>
<feature type="transmembrane region" description="Helical" evidence="5">
    <location>
        <begin position="46"/>
        <end position="66"/>
    </location>
</feature>
<feature type="transmembrane region" description="Helical" evidence="5">
    <location>
        <begin position="78"/>
        <end position="98"/>
    </location>
</feature>
<dbReference type="GO" id="GO:0016020">
    <property type="term" value="C:membrane"/>
    <property type="evidence" value="ECO:0007669"/>
    <property type="project" value="UniProtKB-SubCell"/>
</dbReference>